<name>A0ABQ8SRI3_PERAM</name>
<evidence type="ECO:0000313" key="2">
    <source>
        <dbReference type="EMBL" id="KAJ4436050.1"/>
    </source>
</evidence>
<feature type="compositionally biased region" description="Basic and acidic residues" evidence="1">
    <location>
        <begin position="82"/>
        <end position="102"/>
    </location>
</feature>
<proteinExistence type="predicted"/>
<gene>
    <name evidence="2" type="ORF">ANN_18677</name>
</gene>
<evidence type="ECO:0000313" key="3">
    <source>
        <dbReference type="Proteomes" id="UP001148838"/>
    </source>
</evidence>
<reference evidence="2 3" key="1">
    <citation type="journal article" date="2022" name="Allergy">
        <title>Genome assembly and annotation of Periplaneta americana reveal a comprehensive cockroach allergen profile.</title>
        <authorList>
            <person name="Wang L."/>
            <person name="Xiong Q."/>
            <person name="Saelim N."/>
            <person name="Wang L."/>
            <person name="Nong W."/>
            <person name="Wan A.T."/>
            <person name="Shi M."/>
            <person name="Liu X."/>
            <person name="Cao Q."/>
            <person name="Hui J.H.L."/>
            <person name="Sookrung N."/>
            <person name="Leung T.F."/>
            <person name="Tungtrongchitr A."/>
            <person name="Tsui S.K.W."/>
        </authorList>
    </citation>
    <scope>NUCLEOTIDE SEQUENCE [LARGE SCALE GENOMIC DNA]</scope>
    <source>
        <strain evidence="2">PWHHKU_190912</strain>
    </source>
</reference>
<keyword evidence="3" id="KW-1185">Reference proteome</keyword>
<dbReference type="EMBL" id="JAJSOF020000023">
    <property type="protein sequence ID" value="KAJ4436050.1"/>
    <property type="molecule type" value="Genomic_DNA"/>
</dbReference>
<dbReference type="Proteomes" id="UP001148838">
    <property type="component" value="Unassembled WGS sequence"/>
</dbReference>
<evidence type="ECO:0000256" key="1">
    <source>
        <dbReference type="SAM" id="MobiDB-lite"/>
    </source>
</evidence>
<feature type="region of interest" description="Disordered" evidence="1">
    <location>
        <begin position="82"/>
        <end position="119"/>
    </location>
</feature>
<organism evidence="2 3">
    <name type="scientific">Periplaneta americana</name>
    <name type="common">American cockroach</name>
    <name type="synonym">Blatta americana</name>
    <dbReference type="NCBI Taxonomy" id="6978"/>
    <lineage>
        <taxon>Eukaryota</taxon>
        <taxon>Metazoa</taxon>
        <taxon>Ecdysozoa</taxon>
        <taxon>Arthropoda</taxon>
        <taxon>Hexapoda</taxon>
        <taxon>Insecta</taxon>
        <taxon>Pterygota</taxon>
        <taxon>Neoptera</taxon>
        <taxon>Polyneoptera</taxon>
        <taxon>Dictyoptera</taxon>
        <taxon>Blattodea</taxon>
        <taxon>Blattoidea</taxon>
        <taxon>Blattidae</taxon>
        <taxon>Blattinae</taxon>
        <taxon>Periplaneta</taxon>
    </lineage>
</organism>
<comment type="caution">
    <text evidence="2">The sequence shown here is derived from an EMBL/GenBank/DDBJ whole genome shotgun (WGS) entry which is preliminary data.</text>
</comment>
<protein>
    <submittedName>
        <fullName evidence="2">Uncharacterized protein</fullName>
    </submittedName>
</protein>
<sequence>MALEMATSLKRNRSRRRIAALTFLSNISLDGTHRDTKFSFLNRNGAFTRESKLDQEGNECDCESDTDSLKIKELERVTEYIKTNRKEQRSPQEHGKSPDHHSTVRTPILVRQLLHPEST</sequence>
<accession>A0ABQ8SRI3</accession>